<evidence type="ECO:0000256" key="5">
    <source>
        <dbReference type="ARBA" id="ARBA00023004"/>
    </source>
</evidence>
<keyword evidence="9" id="KW-1185">Reference proteome</keyword>
<keyword evidence="4" id="KW-0560">Oxidoreductase</keyword>
<evidence type="ECO:0000313" key="8">
    <source>
        <dbReference type="EMBL" id="MBB5798605.1"/>
    </source>
</evidence>
<feature type="compositionally biased region" description="Polar residues" evidence="7">
    <location>
        <begin position="1"/>
        <end position="10"/>
    </location>
</feature>
<dbReference type="AlphaFoldDB" id="A0A7W9HAD5"/>
<dbReference type="GO" id="GO:0004497">
    <property type="term" value="F:monooxygenase activity"/>
    <property type="evidence" value="ECO:0007669"/>
    <property type="project" value="UniProtKB-KW"/>
</dbReference>
<name>A0A7W9HAD5_9ACTN</name>
<dbReference type="Gene3D" id="1.10.630.10">
    <property type="entry name" value="Cytochrome P450"/>
    <property type="match status" value="1"/>
</dbReference>
<evidence type="ECO:0000313" key="9">
    <source>
        <dbReference type="Proteomes" id="UP000590647"/>
    </source>
</evidence>
<dbReference type="FunFam" id="1.10.630.10:FF:000018">
    <property type="entry name" value="Cytochrome P450 monooxygenase"/>
    <property type="match status" value="1"/>
</dbReference>
<evidence type="ECO:0000256" key="1">
    <source>
        <dbReference type="ARBA" id="ARBA00010617"/>
    </source>
</evidence>
<comment type="caution">
    <text evidence="8">The sequence shown here is derived from an EMBL/GenBank/DDBJ whole genome shotgun (WGS) entry which is preliminary data.</text>
</comment>
<dbReference type="InterPro" id="IPR002397">
    <property type="entry name" value="Cyt_P450_B"/>
</dbReference>
<comment type="similarity">
    <text evidence="1">Belongs to the cytochrome P450 family.</text>
</comment>
<feature type="region of interest" description="Disordered" evidence="7">
    <location>
        <begin position="68"/>
        <end position="92"/>
    </location>
</feature>
<protein>
    <submittedName>
        <fullName evidence="8">Cytochrome P450</fullName>
    </submittedName>
</protein>
<accession>A0A7W9HAD5</accession>
<dbReference type="PRINTS" id="PR00359">
    <property type="entry name" value="BP450"/>
</dbReference>
<dbReference type="GO" id="GO:0020037">
    <property type="term" value="F:heme binding"/>
    <property type="evidence" value="ECO:0007669"/>
    <property type="project" value="InterPro"/>
</dbReference>
<evidence type="ECO:0000256" key="3">
    <source>
        <dbReference type="ARBA" id="ARBA00022723"/>
    </source>
</evidence>
<keyword evidence="5" id="KW-0408">Iron</keyword>
<dbReference type="GO" id="GO:0005506">
    <property type="term" value="F:iron ion binding"/>
    <property type="evidence" value="ECO:0007669"/>
    <property type="project" value="InterPro"/>
</dbReference>
<dbReference type="CDD" id="cd11030">
    <property type="entry name" value="CYP105-like"/>
    <property type="match status" value="1"/>
</dbReference>
<dbReference type="PANTHER" id="PTHR46696">
    <property type="entry name" value="P450, PUTATIVE (EUROFUNG)-RELATED"/>
    <property type="match status" value="1"/>
</dbReference>
<dbReference type="PANTHER" id="PTHR46696:SF1">
    <property type="entry name" value="CYTOCHROME P450 YJIB-RELATED"/>
    <property type="match status" value="1"/>
</dbReference>
<keyword evidence="2" id="KW-0349">Heme</keyword>
<feature type="region of interest" description="Disordered" evidence="7">
    <location>
        <begin position="1"/>
        <end position="31"/>
    </location>
</feature>
<dbReference type="InterPro" id="IPR036396">
    <property type="entry name" value="Cyt_P450_sf"/>
</dbReference>
<sequence>MSTSTPTNDPTGLPAFPGKRDARCPFDPPQEYTDWREAEGLQRAVSHGEPLWVVSRYADIRAALSDPRLSSDDRRPGYPASSGKAGDLPQSFQRMDDPEHARLRMMLTGELTIKRVERMRPDVQKMADDFLDQMIAKGQPADLVRDYALPIPSLVISLLLGVPYSDHEFFQQHSNTLTDANTTEQGRRVASGALFGYLLELVGRKEREPGADLISRLIGERVATGELTREDVAMDGLMLLIAGHETTANMTALGTLALLEHPDQAARIRDTDDPTVVANAIEELLRYLTVPQDHVWRVATEDLTLGGQLIRAGEG</sequence>
<proteinExistence type="inferred from homology"/>
<dbReference type="EMBL" id="JACHNE010000001">
    <property type="protein sequence ID" value="MBB5798605.1"/>
    <property type="molecule type" value="Genomic_DNA"/>
</dbReference>
<dbReference type="RefSeq" id="WP_311772166.1">
    <property type="nucleotide sequence ID" value="NZ_JACHNE010000001.1"/>
</dbReference>
<gene>
    <name evidence="8" type="ORF">HDA41_006569</name>
</gene>
<evidence type="ECO:0000256" key="6">
    <source>
        <dbReference type="ARBA" id="ARBA00023033"/>
    </source>
</evidence>
<reference evidence="8 9" key="1">
    <citation type="submission" date="2020-08" db="EMBL/GenBank/DDBJ databases">
        <title>Sequencing the genomes of 1000 actinobacteria strains.</title>
        <authorList>
            <person name="Klenk H.-P."/>
        </authorList>
    </citation>
    <scope>NUCLEOTIDE SEQUENCE [LARGE SCALE GENOMIC DNA]</scope>
    <source>
        <strain evidence="8 9">DSM 40084</strain>
    </source>
</reference>
<evidence type="ECO:0000256" key="2">
    <source>
        <dbReference type="ARBA" id="ARBA00022617"/>
    </source>
</evidence>
<evidence type="ECO:0000256" key="7">
    <source>
        <dbReference type="SAM" id="MobiDB-lite"/>
    </source>
</evidence>
<organism evidence="8 9">
    <name type="scientific">Streptomyces caelestis</name>
    <dbReference type="NCBI Taxonomy" id="36816"/>
    <lineage>
        <taxon>Bacteria</taxon>
        <taxon>Bacillati</taxon>
        <taxon>Actinomycetota</taxon>
        <taxon>Actinomycetes</taxon>
        <taxon>Kitasatosporales</taxon>
        <taxon>Streptomycetaceae</taxon>
        <taxon>Streptomyces</taxon>
    </lineage>
</organism>
<dbReference type="InterPro" id="IPR001128">
    <property type="entry name" value="Cyt_P450"/>
</dbReference>
<keyword evidence="3" id="KW-0479">Metal-binding</keyword>
<dbReference type="SUPFAM" id="SSF48264">
    <property type="entry name" value="Cytochrome P450"/>
    <property type="match status" value="1"/>
</dbReference>
<dbReference type="Pfam" id="PF00067">
    <property type="entry name" value="p450"/>
    <property type="match status" value="1"/>
</dbReference>
<evidence type="ECO:0000256" key="4">
    <source>
        <dbReference type="ARBA" id="ARBA00023002"/>
    </source>
</evidence>
<keyword evidence="6" id="KW-0503">Monooxygenase</keyword>
<dbReference type="GO" id="GO:0016705">
    <property type="term" value="F:oxidoreductase activity, acting on paired donors, with incorporation or reduction of molecular oxygen"/>
    <property type="evidence" value="ECO:0007669"/>
    <property type="project" value="InterPro"/>
</dbReference>
<dbReference type="Proteomes" id="UP000590647">
    <property type="component" value="Unassembled WGS sequence"/>
</dbReference>